<dbReference type="PANTHER" id="PTHR14969:SF62">
    <property type="entry name" value="DECAPRENYLPHOSPHORYL-5-PHOSPHORIBOSE PHOSPHATASE RV3807C-RELATED"/>
    <property type="match status" value="1"/>
</dbReference>
<dbReference type="Gene3D" id="1.20.144.10">
    <property type="entry name" value="Phosphatidic acid phosphatase type 2/haloperoxidase"/>
    <property type="match status" value="1"/>
</dbReference>
<keyword evidence="4" id="KW-0378">Hydrolase</keyword>
<dbReference type="RefSeq" id="WP_380886949.1">
    <property type="nucleotide sequence ID" value="NZ_JBHUDY010000001.1"/>
</dbReference>
<keyword evidence="5" id="KW-1133">Transmembrane helix</keyword>
<evidence type="ECO:0000256" key="5">
    <source>
        <dbReference type="ARBA" id="ARBA00022989"/>
    </source>
</evidence>
<gene>
    <name evidence="8" type="ORF">ACFSCW_03510</name>
</gene>
<dbReference type="Proteomes" id="UP001597115">
    <property type="component" value="Unassembled WGS sequence"/>
</dbReference>
<comment type="subcellular location">
    <subcellularLocation>
        <location evidence="1">Cell membrane</location>
        <topology evidence="1">Multi-pass membrane protein</topology>
    </subcellularLocation>
</comment>
<keyword evidence="3" id="KW-0812">Transmembrane</keyword>
<evidence type="ECO:0000256" key="6">
    <source>
        <dbReference type="ARBA" id="ARBA00023136"/>
    </source>
</evidence>
<name>A0ABW4I1D8_9SPHN</name>
<protein>
    <submittedName>
        <fullName evidence="8">Phosphatase PAP2 family protein</fullName>
    </submittedName>
</protein>
<dbReference type="InterPro" id="IPR000326">
    <property type="entry name" value="PAP2/HPO"/>
</dbReference>
<evidence type="ECO:0000259" key="7">
    <source>
        <dbReference type="SMART" id="SM00014"/>
    </source>
</evidence>
<organism evidence="8 9">
    <name type="scientific">Sphingomonas tabacisoli</name>
    <dbReference type="NCBI Taxonomy" id="2249466"/>
    <lineage>
        <taxon>Bacteria</taxon>
        <taxon>Pseudomonadati</taxon>
        <taxon>Pseudomonadota</taxon>
        <taxon>Alphaproteobacteria</taxon>
        <taxon>Sphingomonadales</taxon>
        <taxon>Sphingomonadaceae</taxon>
        <taxon>Sphingomonas</taxon>
    </lineage>
</organism>
<sequence length="210" mass="21953">MLERWRINPALASVRPPMGKRKALKKAEKADIEVSKAAWGYKNSLPVRAMGVLGKMTDQPPLFAFAAGIAAAGLIRREPRLVSLAARAATAHWIGIQLKDLLKNTIVRTRPPAAVEYGHHEMKPGHNPAKKVSSFPSGHTAGAVAIARSVARSNPNAALPAYGLAAAAAISRVAECEHFVTDTAAGVLIGIAAEKAAAALFAGSDGRNSA</sequence>
<reference evidence="9" key="1">
    <citation type="journal article" date="2019" name="Int. J. Syst. Evol. Microbiol.">
        <title>The Global Catalogue of Microorganisms (GCM) 10K type strain sequencing project: providing services to taxonomists for standard genome sequencing and annotation.</title>
        <authorList>
            <consortium name="The Broad Institute Genomics Platform"/>
            <consortium name="The Broad Institute Genome Sequencing Center for Infectious Disease"/>
            <person name="Wu L."/>
            <person name="Ma J."/>
        </authorList>
    </citation>
    <scope>NUCLEOTIDE SEQUENCE [LARGE SCALE GENOMIC DNA]</scope>
    <source>
        <strain evidence="9">CGMCC 1.16275</strain>
    </source>
</reference>
<evidence type="ECO:0000313" key="9">
    <source>
        <dbReference type="Proteomes" id="UP001597115"/>
    </source>
</evidence>
<accession>A0ABW4I1D8</accession>
<dbReference type="SMART" id="SM00014">
    <property type="entry name" value="acidPPc"/>
    <property type="match status" value="1"/>
</dbReference>
<dbReference type="PANTHER" id="PTHR14969">
    <property type="entry name" value="SPHINGOSINE-1-PHOSPHATE PHOSPHOHYDROLASE"/>
    <property type="match status" value="1"/>
</dbReference>
<comment type="caution">
    <text evidence="8">The sequence shown here is derived from an EMBL/GenBank/DDBJ whole genome shotgun (WGS) entry which is preliminary data.</text>
</comment>
<proteinExistence type="predicted"/>
<keyword evidence="6" id="KW-0472">Membrane</keyword>
<feature type="domain" description="Phosphatidic acid phosphatase type 2/haloperoxidase" evidence="7">
    <location>
        <begin position="81"/>
        <end position="198"/>
    </location>
</feature>
<evidence type="ECO:0000256" key="2">
    <source>
        <dbReference type="ARBA" id="ARBA00022475"/>
    </source>
</evidence>
<evidence type="ECO:0000256" key="4">
    <source>
        <dbReference type="ARBA" id="ARBA00022801"/>
    </source>
</evidence>
<evidence type="ECO:0000256" key="3">
    <source>
        <dbReference type="ARBA" id="ARBA00022692"/>
    </source>
</evidence>
<dbReference type="Pfam" id="PF01569">
    <property type="entry name" value="PAP2"/>
    <property type="match status" value="1"/>
</dbReference>
<evidence type="ECO:0000313" key="8">
    <source>
        <dbReference type="EMBL" id="MFD1610865.1"/>
    </source>
</evidence>
<dbReference type="SUPFAM" id="SSF48317">
    <property type="entry name" value="Acid phosphatase/Vanadium-dependent haloperoxidase"/>
    <property type="match status" value="1"/>
</dbReference>
<evidence type="ECO:0000256" key="1">
    <source>
        <dbReference type="ARBA" id="ARBA00004651"/>
    </source>
</evidence>
<dbReference type="EMBL" id="JBHUDY010000001">
    <property type="protein sequence ID" value="MFD1610865.1"/>
    <property type="molecule type" value="Genomic_DNA"/>
</dbReference>
<keyword evidence="9" id="KW-1185">Reference proteome</keyword>
<keyword evidence="2" id="KW-1003">Cell membrane</keyword>
<dbReference type="InterPro" id="IPR036938">
    <property type="entry name" value="PAP2/HPO_sf"/>
</dbReference>
<dbReference type="CDD" id="cd01610">
    <property type="entry name" value="PAP2_like"/>
    <property type="match status" value="1"/>
</dbReference>